<gene>
    <name evidence="1" type="ORF">BDV33DRAFT_183339</name>
</gene>
<dbReference type="EMBL" id="ML733552">
    <property type="protein sequence ID" value="KAB8214147.1"/>
    <property type="molecule type" value="Genomic_DNA"/>
</dbReference>
<evidence type="ECO:0000313" key="2">
    <source>
        <dbReference type="Proteomes" id="UP000326799"/>
    </source>
</evidence>
<reference evidence="1 2" key="1">
    <citation type="submission" date="2019-04" db="EMBL/GenBank/DDBJ databases">
        <title>Fungal friends and foes A comparative genomics study of 23 Aspergillus species from section Flavi.</title>
        <authorList>
            <consortium name="DOE Joint Genome Institute"/>
            <person name="Kjaerbolling I."/>
            <person name="Vesth T.C."/>
            <person name="Frisvad J.C."/>
            <person name="Nybo J.L."/>
            <person name="Theobald S."/>
            <person name="Kildgaard S."/>
            <person name="Petersen T.I."/>
            <person name="Kuo A."/>
            <person name="Sato A."/>
            <person name="Lyhne E.K."/>
            <person name="Kogle M.E."/>
            <person name="Wiebenga A."/>
            <person name="Kun R.S."/>
            <person name="Lubbers R.J."/>
            <person name="Makela M.R."/>
            <person name="Barry K."/>
            <person name="Chovatia M."/>
            <person name="Clum A."/>
            <person name="Daum C."/>
            <person name="Haridas S."/>
            <person name="He G."/>
            <person name="LaButti K."/>
            <person name="Lipzen A."/>
            <person name="Mondo S."/>
            <person name="Pangilinan J."/>
            <person name="Riley R."/>
            <person name="Salamov A."/>
            <person name="Simmons B.A."/>
            <person name="Magnuson J.K."/>
            <person name="Henrissat B."/>
            <person name="Mortensen U.H."/>
            <person name="Larsen T.O."/>
            <person name="De vries R.P."/>
            <person name="Grigoriev I.V."/>
            <person name="Machida M."/>
            <person name="Baker S.E."/>
            <person name="Andersen M.R."/>
        </authorList>
    </citation>
    <scope>NUCLEOTIDE SEQUENCE [LARGE SCALE GENOMIC DNA]</scope>
    <source>
        <strain evidence="1 2">CBS 126849</strain>
    </source>
</reference>
<dbReference type="AlphaFoldDB" id="A0A5N6EA23"/>
<sequence length="84" mass="9861">MPWVTSSNTITNMLNDQYYTVLYQNWNIADRRFWIAWHRDCGNGRTGGLNLNQQCQRQMGFIMTLRQPFAWLGKKCDGRADGTQ</sequence>
<keyword evidence="2" id="KW-1185">Reference proteome</keyword>
<accession>A0A5N6EA23</accession>
<organism evidence="1 2">
    <name type="scientific">Aspergillus novoparasiticus</name>
    <dbReference type="NCBI Taxonomy" id="986946"/>
    <lineage>
        <taxon>Eukaryota</taxon>
        <taxon>Fungi</taxon>
        <taxon>Dikarya</taxon>
        <taxon>Ascomycota</taxon>
        <taxon>Pezizomycotina</taxon>
        <taxon>Eurotiomycetes</taxon>
        <taxon>Eurotiomycetidae</taxon>
        <taxon>Eurotiales</taxon>
        <taxon>Aspergillaceae</taxon>
        <taxon>Aspergillus</taxon>
        <taxon>Aspergillus subgen. Circumdati</taxon>
    </lineage>
</organism>
<evidence type="ECO:0000313" key="1">
    <source>
        <dbReference type="EMBL" id="KAB8214147.1"/>
    </source>
</evidence>
<name>A0A5N6EA23_9EURO</name>
<protein>
    <submittedName>
        <fullName evidence="1">Uncharacterized protein</fullName>
    </submittedName>
</protein>
<proteinExistence type="predicted"/>
<dbReference type="Proteomes" id="UP000326799">
    <property type="component" value="Unassembled WGS sequence"/>
</dbReference>